<feature type="region of interest" description="Disordered" evidence="1">
    <location>
        <begin position="167"/>
        <end position="240"/>
    </location>
</feature>
<dbReference type="EMBL" id="MU004235">
    <property type="protein sequence ID" value="KAF2669322.1"/>
    <property type="molecule type" value="Genomic_DNA"/>
</dbReference>
<evidence type="ECO:0000313" key="3">
    <source>
        <dbReference type="Proteomes" id="UP000799302"/>
    </source>
</evidence>
<organism evidence="2 3">
    <name type="scientific">Microthyrium microscopicum</name>
    <dbReference type="NCBI Taxonomy" id="703497"/>
    <lineage>
        <taxon>Eukaryota</taxon>
        <taxon>Fungi</taxon>
        <taxon>Dikarya</taxon>
        <taxon>Ascomycota</taxon>
        <taxon>Pezizomycotina</taxon>
        <taxon>Dothideomycetes</taxon>
        <taxon>Dothideomycetes incertae sedis</taxon>
        <taxon>Microthyriales</taxon>
        <taxon>Microthyriaceae</taxon>
        <taxon>Microthyrium</taxon>
    </lineage>
</organism>
<dbReference type="AlphaFoldDB" id="A0A6A6UAW8"/>
<sequence length="485" mass="52158">MPRYHQPPAHLVRRDAPYIRTNPFEHNFEGKKKIYGLKAYAAVVRESRTVRRRETRSRYDKRVDLLDVLPDADDDDDREEWAVVWGSPPSNPPTPPSSPPPPPPPPQRSSRAVAPLGAIQQPSSSEPELSDERGYLASPAFSRSSGRESLALSADFDSDLPALQEEDSLAFKKAPPAAEKEDSYMWDGDGDDTLVYDDNHDEDDGRDLFVPSRSPSPLRSRESSAAPSTGTPWGSPPPSPPSPWLAGVPYFGGVFSRAANFFAARAATPSPLDLPSPAAPISPAGAHDSTTYADFDEEVEAAKASLAARAAAAIAEASSLGPVGSFNSKAMAVAKACGLVKKIPWHFHESSDVLSRPLVPDYFWSVTVDQWEAMSPDQKRKATHIGRIEETDAGETLTGDDACKRCQLRGYVCRAYISEARNVLKKPGFRCSRCRAAGPLKGGCSIVGPVNTPTGKKGALGRLPKERGEFVAILPVGGGSASAST</sequence>
<feature type="compositionally biased region" description="Acidic residues" evidence="1">
    <location>
        <begin position="70"/>
        <end position="79"/>
    </location>
</feature>
<accession>A0A6A6UAW8</accession>
<feature type="compositionally biased region" description="Pro residues" evidence="1">
    <location>
        <begin position="89"/>
        <end position="107"/>
    </location>
</feature>
<proteinExistence type="predicted"/>
<feature type="compositionally biased region" description="Acidic residues" evidence="1">
    <location>
        <begin position="188"/>
        <end position="205"/>
    </location>
</feature>
<name>A0A6A6UAW8_9PEZI</name>
<evidence type="ECO:0000256" key="1">
    <source>
        <dbReference type="SAM" id="MobiDB-lite"/>
    </source>
</evidence>
<feature type="compositionally biased region" description="Low complexity" evidence="1">
    <location>
        <begin position="211"/>
        <end position="233"/>
    </location>
</feature>
<dbReference type="Proteomes" id="UP000799302">
    <property type="component" value="Unassembled WGS sequence"/>
</dbReference>
<gene>
    <name evidence="2" type="ORF">BT63DRAFT_479178</name>
</gene>
<reference evidence="2" key="1">
    <citation type="journal article" date="2020" name="Stud. Mycol.">
        <title>101 Dothideomycetes genomes: a test case for predicting lifestyles and emergence of pathogens.</title>
        <authorList>
            <person name="Haridas S."/>
            <person name="Albert R."/>
            <person name="Binder M."/>
            <person name="Bloem J."/>
            <person name="Labutti K."/>
            <person name="Salamov A."/>
            <person name="Andreopoulos B."/>
            <person name="Baker S."/>
            <person name="Barry K."/>
            <person name="Bills G."/>
            <person name="Bluhm B."/>
            <person name="Cannon C."/>
            <person name="Castanera R."/>
            <person name="Culley D."/>
            <person name="Daum C."/>
            <person name="Ezra D."/>
            <person name="Gonzalez J."/>
            <person name="Henrissat B."/>
            <person name="Kuo A."/>
            <person name="Liang C."/>
            <person name="Lipzen A."/>
            <person name="Lutzoni F."/>
            <person name="Magnuson J."/>
            <person name="Mondo S."/>
            <person name="Nolan M."/>
            <person name="Ohm R."/>
            <person name="Pangilinan J."/>
            <person name="Park H.-J."/>
            <person name="Ramirez L."/>
            <person name="Alfaro M."/>
            <person name="Sun H."/>
            <person name="Tritt A."/>
            <person name="Yoshinaga Y."/>
            <person name="Zwiers L.-H."/>
            <person name="Turgeon B."/>
            <person name="Goodwin S."/>
            <person name="Spatafora J."/>
            <person name="Crous P."/>
            <person name="Grigoriev I."/>
        </authorList>
    </citation>
    <scope>NUCLEOTIDE SEQUENCE</scope>
    <source>
        <strain evidence="2">CBS 115976</strain>
    </source>
</reference>
<keyword evidence="3" id="KW-1185">Reference proteome</keyword>
<feature type="region of interest" description="Disordered" evidence="1">
    <location>
        <begin position="68"/>
        <end position="149"/>
    </location>
</feature>
<protein>
    <submittedName>
        <fullName evidence="2">Uncharacterized protein</fullName>
    </submittedName>
</protein>
<evidence type="ECO:0000313" key="2">
    <source>
        <dbReference type="EMBL" id="KAF2669322.1"/>
    </source>
</evidence>